<feature type="region of interest" description="Disordered" evidence="2">
    <location>
        <begin position="742"/>
        <end position="830"/>
    </location>
</feature>
<dbReference type="InterPro" id="IPR021887">
    <property type="entry name" value="DAB2P_C"/>
</dbReference>
<feature type="domain" description="Disabled homolog 2-interacting protein C-terminal" evidence="3">
    <location>
        <begin position="482"/>
        <end position="555"/>
    </location>
</feature>
<feature type="compositionally biased region" description="Basic and acidic residues" evidence="2">
    <location>
        <begin position="144"/>
        <end position="154"/>
    </location>
</feature>
<dbReference type="SUPFAM" id="SSF58113">
    <property type="entry name" value="Apolipoprotein A-I"/>
    <property type="match status" value="1"/>
</dbReference>
<feature type="region of interest" description="Disordered" evidence="2">
    <location>
        <begin position="569"/>
        <end position="620"/>
    </location>
</feature>
<name>A0A210QCS3_MIZYE</name>
<dbReference type="STRING" id="6573.A0A210QCS3"/>
<feature type="coiled-coil region" evidence="1">
    <location>
        <begin position="529"/>
        <end position="556"/>
    </location>
</feature>
<feature type="compositionally biased region" description="Polar residues" evidence="2">
    <location>
        <begin position="754"/>
        <end position="766"/>
    </location>
</feature>
<feature type="compositionally biased region" description="Low complexity" evidence="2">
    <location>
        <begin position="582"/>
        <end position="598"/>
    </location>
</feature>
<sequence length="846" mass="92933">MTSAMDHHIEDQEDKMRILFENDKEDLRENGISLEKETELLIIEDLPSPIAMEITDFNCRSDETTSPNPDKSDKSLTDTSRGTSEDLTIPSSPLTEDCVSPLMEDSVFPPLEDSLPITSSPLDKEELKPVSDQVGEVDSTCSNKEGECYKPHSEEDSEGSELNGVSSSHSESDKVVEESLNSKESSEIIKGEDDKSRVIKTDIKEDSDSSCETKSITEDVTAVLPPITEEVTSNIPPVTEEVTSNIPSVMENNTSNLQPATEEVTSNLPRITEEVTANFPPITEEVTANFPPITEEVTANFPPITDVGSNLPPITEEATANSSPTTEEVTSKPVNDIRSPEGNLPEETSDDALSETKDEERVKTNVIVTEDPVDKDLVAISSSVQTDDSNDKKVIKRPSKLTVDSVHVDSDSIGSADLPLTPGSQGSCDPPLTPSSIATDFNSHEEVQSLQRELVQTHTLVKQLQAVILKERVTHSHNVAVLKMRLQQKEEECRKNAARSDKQLGEVIAHLLLLEGQLKKEHTQVRCKMADNENIIRKQEEHIESLTETNQTLLDTVREAYGRKGKNGVMLLDNLGDDKNGSSESLESPTSKSPPSVKSPHKGKWGSMKDKMTRKHRSSLDLSDTDFEVNRGLLVGRQYGSQESLLMIGRKSKEMREGRDKKCRSIAGYPDSSLVGLMEVPDENEIRLDSFSHSKVFGENKNQRGNGQTSNMLQVSFNGIDQSSAGLLSAISMPILSQTDKNSNTALTKERPKSISSIEHISSRDSGGTPDLPPQMESYPPPPKSPGATSNSSFSESSNPFKNLKTILKRKGSKIKGKKRSVTMADAPSQDYQAAVKKHFEKYDMS</sequence>
<feature type="compositionally biased region" description="Polar residues" evidence="2">
    <location>
        <begin position="77"/>
        <end position="94"/>
    </location>
</feature>
<keyword evidence="5" id="KW-1185">Reference proteome</keyword>
<feature type="compositionally biased region" description="Polar residues" evidence="2">
    <location>
        <begin position="318"/>
        <end position="328"/>
    </location>
</feature>
<evidence type="ECO:0000313" key="5">
    <source>
        <dbReference type="Proteomes" id="UP000242188"/>
    </source>
</evidence>
<comment type="caution">
    <text evidence="4">The sequence shown here is derived from an EMBL/GenBank/DDBJ whole genome shotgun (WGS) entry which is preliminary data.</text>
</comment>
<keyword evidence="1" id="KW-0175">Coiled coil</keyword>
<feature type="region of interest" description="Disordered" evidence="2">
    <location>
        <begin position="54"/>
        <end position="189"/>
    </location>
</feature>
<dbReference type="EMBL" id="NEDP02004169">
    <property type="protein sequence ID" value="OWF46519.1"/>
    <property type="molecule type" value="Genomic_DNA"/>
</dbReference>
<evidence type="ECO:0000313" key="4">
    <source>
        <dbReference type="EMBL" id="OWF46519.1"/>
    </source>
</evidence>
<dbReference type="AlphaFoldDB" id="A0A210QCS3"/>
<dbReference type="Gene3D" id="1.20.120.20">
    <property type="entry name" value="Apolipoprotein"/>
    <property type="match status" value="1"/>
</dbReference>
<reference evidence="4 5" key="1">
    <citation type="journal article" date="2017" name="Nat. Ecol. Evol.">
        <title>Scallop genome provides insights into evolution of bilaterian karyotype and development.</title>
        <authorList>
            <person name="Wang S."/>
            <person name="Zhang J."/>
            <person name="Jiao W."/>
            <person name="Li J."/>
            <person name="Xun X."/>
            <person name="Sun Y."/>
            <person name="Guo X."/>
            <person name="Huan P."/>
            <person name="Dong B."/>
            <person name="Zhang L."/>
            <person name="Hu X."/>
            <person name="Sun X."/>
            <person name="Wang J."/>
            <person name="Zhao C."/>
            <person name="Wang Y."/>
            <person name="Wang D."/>
            <person name="Huang X."/>
            <person name="Wang R."/>
            <person name="Lv J."/>
            <person name="Li Y."/>
            <person name="Zhang Z."/>
            <person name="Liu B."/>
            <person name="Lu W."/>
            <person name="Hui Y."/>
            <person name="Liang J."/>
            <person name="Zhou Z."/>
            <person name="Hou R."/>
            <person name="Li X."/>
            <person name="Liu Y."/>
            <person name="Li H."/>
            <person name="Ning X."/>
            <person name="Lin Y."/>
            <person name="Zhao L."/>
            <person name="Xing Q."/>
            <person name="Dou J."/>
            <person name="Li Y."/>
            <person name="Mao J."/>
            <person name="Guo H."/>
            <person name="Dou H."/>
            <person name="Li T."/>
            <person name="Mu C."/>
            <person name="Jiang W."/>
            <person name="Fu Q."/>
            <person name="Fu X."/>
            <person name="Miao Y."/>
            <person name="Liu J."/>
            <person name="Yu Q."/>
            <person name="Li R."/>
            <person name="Liao H."/>
            <person name="Li X."/>
            <person name="Kong Y."/>
            <person name="Jiang Z."/>
            <person name="Chourrout D."/>
            <person name="Li R."/>
            <person name="Bao Z."/>
        </authorList>
    </citation>
    <scope>NUCLEOTIDE SEQUENCE [LARGE SCALE GENOMIC DNA]</scope>
    <source>
        <strain evidence="4 5">PY_sf001</strain>
    </source>
</reference>
<accession>A0A210QCS3</accession>
<protein>
    <submittedName>
        <fullName evidence="4">Ras GTPase-activating protein nGAP</fullName>
    </submittedName>
</protein>
<feature type="region of interest" description="Disordered" evidence="2">
    <location>
        <begin position="406"/>
        <end position="428"/>
    </location>
</feature>
<evidence type="ECO:0000259" key="3">
    <source>
        <dbReference type="Pfam" id="PF12004"/>
    </source>
</evidence>
<dbReference type="OrthoDB" id="6158299at2759"/>
<dbReference type="Pfam" id="PF12004">
    <property type="entry name" value="DAB2P_C"/>
    <property type="match status" value="1"/>
</dbReference>
<gene>
    <name evidence="4" type="ORF">KP79_PYT01412</name>
</gene>
<proteinExistence type="predicted"/>
<feature type="compositionally biased region" description="Basic residues" evidence="2">
    <location>
        <begin position="807"/>
        <end position="821"/>
    </location>
</feature>
<feature type="compositionally biased region" description="Basic and acidic residues" evidence="2">
    <location>
        <begin position="170"/>
        <end position="189"/>
    </location>
</feature>
<evidence type="ECO:0000256" key="1">
    <source>
        <dbReference type="SAM" id="Coils"/>
    </source>
</evidence>
<evidence type="ECO:0000256" key="2">
    <source>
        <dbReference type="SAM" id="MobiDB-lite"/>
    </source>
</evidence>
<feature type="compositionally biased region" description="Low complexity" evidence="2">
    <location>
        <begin position="790"/>
        <end position="799"/>
    </location>
</feature>
<organism evidence="4 5">
    <name type="scientific">Mizuhopecten yessoensis</name>
    <name type="common">Japanese scallop</name>
    <name type="synonym">Patinopecten yessoensis</name>
    <dbReference type="NCBI Taxonomy" id="6573"/>
    <lineage>
        <taxon>Eukaryota</taxon>
        <taxon>Metazoa</taxon>
        <taxon>Spiralia</taxon>
        <taxon>Lophotrochozoa</taxon>
        <taxon>Mollusca</taxon>
        <taxon>Bivalvia</taxon>
        <taxon>Autobranchia</taxon>
        <taxon>Pteriomorphia</taxon>
        <taxon>Pectinida</taxon>
        <taxon>Pectinoidea</taxon>
        <taxon>Pectinidae</taxon>
        <taxon>Mizuhopecten</taxon>
    </lineage>
</organism>
<dbReference type="Proteomes" id="UP000242188">
    <property type="component" value="Unassembled WGS sequence"/>
</dbReference>
<feature type="region of interest" description="Disordered" evidence="2">
    <location>
        <begin position="299"/>
        <end position="363"/>
    </location>
</feature>
<feature type="compositionally biased region" description="Basic and acidic residues" evidence="2">
    <location>
        <begin position="354"/>
        <end position="363"/>
    </location>
</feature>